<feature type="domain" description="FAD-dependent protein C-terminal" evidence="1">
    <location>
        <begin position="277"/>
        <end position="469"/>
    </location>
</feature>
<dbReference type="AlphaFoldDB" id="A0A9D5M181"/>
<dbReference type="PIRSF" id="PIRSF038984">
    <property type="entry name" value="FAD_binding_protein"/>
    <property type="match status" value="1"/>
</dbReference>
<dbReference type="Pfam" id="PF21688">
    <property type="entry name" value="FAD-depend_C"/>
    <property type="match status" value="1"/>
</dbReference>
<evidence type="ECO:0000313" key="2">
    <source>
        <dbReference type="EMBL" id="MBE5040410.1"/>
    </source>
</evidence>
<sequence length="523" mass="57621">MQIVIQDIAMPVRHTKEDVLRAAQEIVRLHCVRAENFQIYRQSLDARRKQNIHYVYSVSAETLDLPASCGKQIQPMQNGANLDIPTSRHLPYRPVIVGMGPCGLFAAYILMLSGNPPIILERGEDVDRRTQTVQDFWNTGKLNLQSNVQFGEGGAGTFSDGKLTTRISDPRQRYVLETFAAHGGPEDILYKAKPHIGTDCLKAVVRSMREELIRQGAEVQFNSCLTGIKTKSGKISEIEINHSISMPCKKLILAIGHSSRDTYQILADMGIPMVPKAFAAGVRVEHPQSFINHLQYGSAAENLPPADYRLAYNGKERSCYSFCMCPGGQVVNASSEQGCLVVNGMSRYQRDGRNANSALVVTVRPEDFDGADPMAGIAFQRRYERLAFEIGGGDGCAPVQLAVDFMNDRPSSALRETNPDFAGSWRFAELKKCLPLFITQTLREGLHDFDRKLRDFSKKGVLTGVEMRTSAPVRILRSQMLESIGVEGLYPAGEGAGYAGGIVSAAVDGIRVAQMLLEQDGME</sequence>
<comment type="caution">
    <text evidence="2">The sequence shown here is derived from an EMBL/GenBank/DDBJ whole genome shotgun (WGS) entry which is preliminary data.</text>
</comment>
<dbReference type="Gene3D" id="3.50.50.60">
    <property type="entry name" value="FAD/NAD(P)-binding domain"/>
    <property type="match status" value="2"/>
</dbReference>
<dbReference type="InterPro" id="IPR049516">
    <property type="entry name" value="FAD-depend_C"/>
</dbReference>
<evidence type="ECO:0000313" key="3">
    <source>
        <dbReference type="Proteomes" id="UP000806542"/>
    </source>
</evidence>
<dbReference type="EMBL" id="JADCKB010000015">
    <property type="protein sequence ID" value="MBE5040410.1"/>
    <property type="molecule type" value="Genomic_DNA"/>
</dbReference>
<proteinExistence type="predicted"/>
<keyword evidence="3" id="KW-1185">Reference proteome</keyword>
<dbReference type="Proteomes" id="UP000806542">
    <property type="component" value="Unassembled WGS sequence"/>
</dbReference>
<dbReference type="SUPFAM" id="SSF51905">
    <property type="entry name" value="FAD/NAD(P)-binding domain"/>
    <property type="match status" value="1"/>
</dbReference>
<dbReference type="InterPro" id="IPR028348">
    <property type="entry name" value="FAD-binding_protein"/>
</dbReference>
<dbReference type="PANTHER" id="PTHR42842">
    <property type="entry name" value="FAD/NAD(P)-BINDING OXIDOREDUCTASE"/>
    <property type="match status" value="1"/>
</dbReference>
<protein>
    <submittedName>
        <fullName evidence="2">NAD(P)/FAD-dependent oxidoreductase</fullName>
    </submittedName>
</protein>
<name>A0A9D5M181_9FIRM</name>
<dbReference type="PANTHER" id="PTHR42842:SF3">
    <property type="entry name" value="FAD_NAD(P)-BINDING OXIDOREDUCTASE FAMILY PROTEIN"/>
    <property type="match status" value="1"/>
</dbReference>
<organism evidence="2 3">
    <name type="scientific">Ructibacterium gallinarum</name>
    <dbReference type="NCBI Taxonomy" id="2779355"/>
    <lineage>
        <taxon>Bacteria</taxon>
        <taxon>Bacillati</taxon>
        <taxon>Bacillota</taxon>
        <taxon>Clostridia</taxon>
        <taxon>Eubacteriales</taxon>
        <taxon>Oscillospiraceae</taxon>
        <taxon>Ructibacterium</taxon>
    </lineage>
</organism>
<evidence type="ECO:0000259" key="1">
    <source>
        <dbReference type="Pfam" id="PF21688"/>
    </source>
</evidence>
<dbReference type="InterPro" id="IPR036188">
    <property type="entry name" value="FAD/NAD-bd_sf"/>
</dbReference>
<reference evidence="2" key="1">
    <citation type="submission" date="2020-10" db="EMBL/GenBank/DDBJ databases">
        <title>ChiBAC.</title>
        <authorList>
            <person name="Zenner C."/>
            <person name="Hitch T.C.A."/>
            <person name="Clavel T."/>
        </authorList>
    </citation>
    <scope>NUCLEOTIDE SEQUENCE</scope>
    <source>
        <strain evidence="2">DSM 107454</strain>
    </source>
</reference>
<gene>
    <name evidence="2" type="ORF">INF28_08030</name>
</gene>
<dbReference type="Gene3D" id="3.30.70.2700">
    <property type="match status" value="1"/>
</dbReference>
<dbReference type="RefSeq" id="WP_226392963.1">
    <property type="nucleotide sequence ID" value="NZ_JADCKB010000015.1"/>
</dbReference>
<accession>A0A9D5M181</accession>